<organism evidence="3 4">
    <name type="scientific">Microctonus hyperodae</name>
    <name type="common">Parasitoid wasp</name>
    <dbReference type="NCBI Taxonomy" id="165561"/>
    <lineage>
        <taxon>Eukaryota</taxon>
        <taxon>Metazoa</taxon>
        <taxon>Ecdysozoa</taxon>
        <taxon>Arthropoda</taxon>
        <taxon>Hexapoda</taxon>
        <taxon>Insecta</taxon>
        <taxon>Pterygota</taxon>
        <taxon>Neoptera</taxon>
        <taxon>Endopterygota</taxon>
        <taxon>Hymenoptera</taxon>
        <taxon>Apocrita</taxon>
        <taxon>Ichneumonoidea</taxon>
        <taxon>Braconidae</taxon>
        <taxon>Euphorinae</taxon>
        <taxon>Microctonus</taxon>
    </lineage>
</organism>
<feature type="transmembrane region" description="Helical" evidence="2">
    <location>
        <begin position="6"/>
        <end position="28"/>
    </location>
</feature>
<dbReference type="Proteomes" id="UP001168972">
    <property type="component" value="Unassembled WGS sequence"/>
</dbReference>
<dbReference type="AlphaFoldDB" id="A0AA39F5A1"/>
<feature type="compositionally biased region" description="Polar residues" evidence="1">
    <location>
        <begin position="90"/>
        <end position="105"/>
    </location>
</feature>
<feature type="compositionally biased region" description="Gly residues" evidence="1">
    <location>
        <begin position="62"/>
        <end position="74"/>
    </location>
</feature>
<dbReference type="EMBL" id="JAQQBR010001833">
    <property type="protein sequence ID" value="KAK0163129.1"/>
    <property type="molecule type" value="Genomic_DNA"/>
</dbReference>
<keyword evidence="4" id="KW-1185">Reference proteome</keyword>
<gene>
    <name evidence="3" type="ORF">PV327_006837</name>
</gene>
<reference evidence="3" key="2">
    <citation type="submission" date="2023-03" db="EMBL/GenBank/DDBJ databases">
        <authorList>
            <person name="Inwood S.N."/>
            <person name="Skelly J.G."/>
            <person name="Guhlin J."/>
            <person name="Harrop T.W.R."/>
            <person name="Goldson S.G."/>
            <person name="Dearden P.K."/>
        </authorList>
    </citation>
    <scope>NUCLEOTIDE SEQUENCE</scope>
    <source>
        <strain evidence="3">Lincoln</strain>
        <tissue evidence="3">Whole body</tissue>
    </source>
</reference>
<protein>
    <submittedName>
        <fullName evidence="3">Uncharacterized protein</fullName>
    </submittedName>
</protein>
<keyword evidence="2" id="KW-0472">Membrane</keyword>
<evidence type="ECO:0000256" key="1">
    <source>
        <dbReference type="SAM" id="MobiDB-lite"/>
    </source>
</evidence>
<evidence type="ECO:0000313" key="4">
    <source>
        <dbReference type="Proteomes" id="UP001168972"/>
    </source>
</evidence>
<keyword evidence="2" id="KW-0812">Transmembrane</keyword>
<feature type="region of interest" description="Disordered" evidence="1">
    <location>
        <begin position="52"/>
        <end position="124"/>
    </location>
</feature>
<reference evidence="3" key="1">
    <citation type="journal article" date="2023" name="bioRxiv">
        <title>Scaffold-level genome assemblies of two parasitoid biocontrol wasps reveal the parthenogenesis mechanism and an associated novel virus.</title>
        <authorList>
            <person name="Inwood S."/>
            <person name="Skelly J."/>
            <person name="Guhlin J."/>
            <person name="Harrop T."/>
            <person name="Goldson S."/>
            <person name="Dearden P."/>
        </authorList>
    </citation>
    <scope>NUCLEOTIDE SEQUENCE</scope>
    <source>
        <strain evidence="3">Lincoln</strain>
        <tissue evidence="3">Whole body</tissue>
    </source>
</reference>
<keyword evidence="2" id="KW-1133">Transmembrane helix</keyword>
<sequence length="255" mass="28377">MNFPLSEIVIICCLMTWTVASPITFMLADQYGRHYMIPYHNQDYYKPVERSDHVTTHDDGYNNGGDYGGHGQGGFQPSTGDYGSSDHQEYPSSFSGYEYNSQSNYDEGGHGGYDYSEHQSGGDIHGDNHIHSVPVSEHVEITKPVAVPVYKEIGIPVAQPVKVHIPHPVAVGIAQPYPIAVPVSHPVPIQIIKTIAVPVERKVPYAVEKHIPVPIEKPVPIHVERHIPVPVEKPYPIKIPVYKTIHHHAKSHHGY</sequence>
<proteinExistence type="predicted"/>
<evidence type="ECO:0000256" key="2">
    <source>
        <dbReference type="SAM" id="Phobius"/>
    </source>
</evidence>
<accession>A0AA39F5A1</accession>
<evidence type="ECO:0000313" key="3">
    <source>
        <dbReference type="EMBL" id="KAK0163129.1"/>
    </source>
</evidence>
<name>A0AA39F5A1_MICHY</name>
<comment type="caution">
    <text evidence="3">The sequence shown here is derived from an EMBL/GenBank/DDBJ whole genome shotgun (WGS) entry which is preliminary data.</text>
</comment>